<accession>D7CM18</accession>
<dbReference type="SUPFAM" id="SSF52540">
    <property type="entry name" value="P-loop containing nucleoside triphosphate hydrolases"/>
    <property type="match status" value="1"/>
</dbReference>
<keyword evidence="10" id="KW-0472">Membrane</keyword>
<dbReference type="GO" id="GO:0006614">
    <property type="term" value="P:SRP-dependent cotranslational protein targeting to membrane"/>
    <property type="evidence" value="ECO:0007669"/>
    <property type="project" value="UniProtKB-UniRule"/>
</dbReference>
<keyword evidence="17" id="KW-0966">Cell projection</keyword>
<evidence type="ECO:0000256" key="8">
    <source>
        <dbReference type="ARBA" id="ARBA00022927"/>
    </source>
</evidence>
<dbReference type="GO" id="GO:0044781">
    <property type="term" value="P:bacterial-type flagellum organization"/>
    <property type="evidence" value="ECO:0007669"/>
    <property type="project" value="UniProtKB-UniRule"/>
</dbReference>
<keyword evidence="5" id="KW-1003">Cell membrane</keyword>
<gene>
    <name evidence="17" type="ordered locus">Slip_0974</name>
</gene>
<keyword evidence="7" id="KW-1005">Bacterial flagellum biogenesis</keyword>
<evidence type="ECO:0000256" key="3">
    <source>
        <dbReference type="ARBA" id="ARBA00014919"/>
    </source>
</evidence>
<dbReference type="KEGG" id="slp:Slip_0974"/>
<dbReference type="SMART" id="SM00382">
    <property type="entry name" value="AAA"/>
    <property type="match status" value="1"/>
</dbReference>
<evidence type="ECO:0000256" key="12">
    <source>
        <dbReference type="ARBA" id="ARBA00025337"/>
    </source>
</evidence>
<dbReference type="InterPro" id="IPR027417">
    <property type="entry name" value="P-loop_NTPase"/>
</dbReference>
<dbReference type="PANTHER" id="PTHR43134:SF3">
    <property type="entry name" value="FLAGELLAR BIOSYNTHESIS PROTEIN FLHF"/>
    <property type="match status" value="1"/>
</dbReference>
<evidence type="ECO:0000256" key="11">
    <source>
        <dbReference type="ARBA" id="ARBA00023225"/>
    </source>
</evidence>
<evidence type="ECO:0000313" key="17">
    <source>
        <dbReference type="EMBL" id="ADI01753.1"/>
    </source>
</evidence>
<dbReference type="InterPro" id="IPR003593">
    <property type="entry name" value="AAA+_ATPase"/>
</dbReference>
<dbReference type="HOGENOM" id="CLU_009301_11_4_9"/>
<dbReference type="RefSeq" id="WP_013175155.1">
    <property type="nucleotide sequence ID" value="NC_014220.1"/>
</dbReference>
<dbReference type="Pfam" id="PF00448">
    <property type="entry name" value="SRP54"/>
    <property type="match status" value="1"/>
</dbReference>
<feature type="domain" description="AAA+ ATPase" evidence="15">
    <location>
        <begin position="190"/>
        <end position="328"/>
    </location>
</feature>
<keyword evidence="4" id="KW-0813">Transport</keyword>
<dbReference type="OrthoDB" id="9778554at2"/>
<dbReference type="GO" id="GO:0005886">
    <property type="term" value="C:plasma membrane"/>
    <property type="evidence" value="ECO:0007669"/>
    <property type="project" value="UniProtKB-SubCell"/>
</dbReference>
<evidence type="ECO:0000256" key="9">
    <source>
        <dbReference type="ARBA" id="ARBA00023134"/>
    </source>
</evidence>
<evidence type="ECO:0000256" key="1">
    <source>
        <dbReference type="ARBA" id="ARBA00004413"/>
    </source>
</evidence>
<dbReference type="Gene3D" id="1.20.120.1380">
    <property type="entry name" value="Flagellar FlhF biosynthesis protein, N domain"/>
    <property type="match status" value="1"/>
</dbReference>
<dbReference type="AlphaFoldDB" id="D7CM18"/>
<keyword evidence="9" id="KW-0342">GTP-binding</keyword>
<name>D7CM18_SYNLT</name>
<dbReference type="GO" id="GO:0003924">
    <property type="term" value="F:GTPase activity"/>
    <property type="evidence" value="ECO:0007669"/>
    <property type="project" value="UniProtKB-UniRule"/>
</dbReference>
<organism evidence="17 18">
    <name type="scientific">Syntrophothermus lipocalidus (strain DSM 12680 / TGB-C1)</name>
    <dbReference type="NCBI Taxonomy" id="643648"/>
    <lineage>
        <taxon>Bacteria</taxon>
        <taxon>Bacillati</taxon>
        <taxon>Bacillota</taxon>
        <taxon>Clostridia</taxon>
        <taxon>Eubacteriales</taxon>
        <taxon>Syntrophomonadaceae</taxon>
        <taxon>Syntrophothermus</taxon>
    </lineage>
</organism>
<comment type="similarity">
    <text evidence="2">Belongs to the GTP-binding SRP family.</text>
</comment>
<keyword evidence="18" id="KW-1185">Reference proteome</keyword>
<dbReference type="PANTHER" id="PTHR43134">
    <property type="entry name" value="SIGNAL RECOGNITION PARTICLE RECEPTOR SUBUNIT ALPHA"/>
    <property type="match status" value="1"/>
</dbReference>
<dbReference type="GO" id="GO:0005525">
    <property type="term" value="F:GTP binding"/>
    <property type="evidence" value="ECO:0007669"/>
    <property type="project" value="UniProtKB-UniRule"/>
</dbReference>
<evidence type="ECO:0000313" key="18">
    <source>
        <dbReference type="Proteomes" id="UP000000378"/>
    </source>
</evidence>
<dbReference type="FunFam" id="3.40.50.300:FF:000695">
    <property type="entry name" value="Flagellar biosynthesis regulator FlhF"/>
    <property type="match status" value="1"/>
</dbReference>
<protein>
    <recommendedName>
        <fullName evidence="3 13">Flagellar biosynthesis protein FlhF</fullName>
    </recommendedName>
</protein>
<evidence type="ECO:0000256" key="14">
    <source>
        <dbReference type="SAM" id="Coils"/>
    </source>
</evidence>
<dbReference type="CDD" id="cd17873">
    <property type="entry name" value="FlhF"/>
    <property type="match status" value="1"/>
</dbReference>
<keyword evidence="17" id="KW-0282">Flagellum</keyword>
<dbReference type="Gene3D" id="3.40.50.300">
    <property type="entry name" value="P-loop containing nucleotide triphosphate hydrolases"/>
    <property type="match status" value="1"/>
</dbReference>
<keyword evidence="14" id="KW-0175">Coiled coil</keyword>
<dbReference type="EMBL" id="CP002048">
    <property type="protein sequence ID" value="ADI01753.1"/>
    <property type="molecule type" value="Genomic_DNA"/>
</dbReference>
<keyword evidence="17" id="KW-0969">Cilium</keyword>
<evidence type="ECO:0000256" key="10">
    <source>
        <dbReference type="ARBA" id="ARBA00023136"/>
    </source>
</evidence>
<evidence type="ECO:0000256" key="5">
    <source>
        <dbReference type="ARBA" id="ARBA00022475"/>
    </source>
</evidence>
<comment type="function">
    <text evidence="12">Necessary for flagellar biosynthesis. May be involved in translocation of the flagellum.</text>
</comment>
<dbReference type="GO" id="GO:0005047">
    <property type="term" value="F:signal recognition particle binding"/>
    <property type="evidence" value="ECO:0007669"/>
    <property type="project" value="TreeGrafter"/>
</dbReference>
<dbReference type="NCBIfam" id="TIGR03499">
    <property type="entry name" value="FlhF"/>
    <property type="match status" value="1"/>
</dbReference>
<keyword evidence="11" id="KW-1006">Bacterial flagellum protein export</keyword>
<reference evidence="17 18" key="2">
    <citation type="journal article" date="2010" name="Stand. Genomic Sci.">
        <title>Complete genome sequence of Syntrophothermus lipocalidus type strain (TGB-C1).</title>
        <authorList>
            <person name="Djao O.D."/>
            <person name="Zhang X."/>
            <person name="Lucas S."/>
            <person name="Lapidus A."/>
            <person name="Del Rio T.G."/>
            <person name="Nolan M."/>
            <person name="Tice H."/>
            <person name="Cheng J.F."/>
            <person name="Han C."/>
            <person name="Tapia R."/>
            <person name="Goodwin L."/>
            <person name="Pitluck S."/>
            <person name="Liolios K."/>
            <person name="Ivanova N."/>
            <person name="Mavromatis K."/>
            <person name="Mikhailova N."/>
            <person name="Ovchinnikova G."/>
            <person name="Pati A."/>
            <person name="Brambilla E."/>
            <person name="Chen A."/>
            <person name="Palaniappan K."/>
            <person name="Land M."/>
            <person name="Hauser L."/>
            <person name="Chang Y.J."/>
            <person name="Jeffries C.D."/>
            <person name="Rohde M."/>
            <person name="Sikorski J."/>
            <person name="Spring S."/>
            <person name="Goker M."/>
            <person name="Detter J.C."/>
            <person name="Woyke T."/>
            <person name="Bristow J."/>
            <person name="Eisen J.A."/>
            <person name="Markowitz V."/>
            <person name="Hugenholtz P."/>
            <person name="Kyrpides N.C."/>
            <person name="Klenk H.P."/>
        </authorList>
    </citation>
    <scope>NUCLEOTIDE SEQUENCE [LARGE SCALE GENOMIC DNA]</scope>
    <source>
        <strain evidence="18">DSM 12680 / TGB-C1</strain>
    </source>
</reference>
<evidence type="ECO:0000256" key="6">
    <source>
        <dbReference type="ARBA" id="ARBA00022741"/>
    </source>
</evidence>
<evidence type="ECO:0000256" key="2">
    <source>
        <dbReference type="ARBA" id="ARBA00008531"/>
    </source>
</evidence>
<keyword evidence="8" id="KW-0653">Protein transport</keyword>
<dbReference type="InterPro" id="IPR020006">
    <property type="entry name" value="FlhF"/>
</dbReference>
<evidence type="ECO:0000256" key="13">
    <source>
        <dbReference type="NCBIfam" id="TIGR03499"/>
    </source>
</evidence>
<feature type="coiled-coil region" evidence="14">
    <location>
        <begin position="86"/>
        <end position="120"/>
    </location>
</feature>
<dbReference type="STRING" id="643648.Slip_0974"/>
<comment type="subcellular location">
    <subcellularLocation>
        <location evidence="1">Cell membrane</location>
        <topology evidence="1">Peripheral membrane protein</topology>
        <orientation evidence="1">Cytoplasmic side</orientation>
    </subcellularLocation>
</comment>
<reference evidence="18" key="1">
    <citation type="journal article" date="2010" name="Stand. Genomic Sci.">
        <title>Complete genome sequence of Syntrophothermus lipocalidus type strain (TGB-C1T).</title>
        <authorList>
            <consortium name="US DOE Joint Genome Institute (JGI-PGF)"/>
            <person name="Djao O."/>
            <person name="Zhang X."/>
            <person name="Lucas S."/>
            <person name="Lapidus A."/>
            <person name="Glavina Del Rio T."/>
            <person name="Nolan M."/>
            <person name="Tice H."/>
            <person name="Cheng J."/>
            <person name="Han C."/>
            <person name="Tapia R."/>
            <person name="Goodwin L."/>
            <person name="Pitluck S."/>
            <person name="Liolios K."/>
            <person name="Ivanova N."/>
            <person name="Mavromatis K."/>
            <person name="Mikhailova N."/>
            <person name="Ovchinnikova G."/>
            <person name="Pati A."/>
            <person name="Brambilla E."/>
            <person name="Chen A."/>
            <person name="Palaniappan K."/>
            <person name="Land M."/>
            <person name="Hauser L."/>
            <person name="Chang Y."/>
            <person name="Jeffries C."/>
            <person name="Rohde M."/>
            <person name="Sikorski J."/>
            <person name="Spring S."/>
            <person name="Goker M."/>
            <person name="Detter J."/>
            <person name="Woyke T."/>
            <person name="Bristow J."/>
            <person name="Eisen J."/>
            <person name="Markowitz V."/>
            <person name="Hugenholtz P."/>
            <person name="Kyrpides N."/>
            <person name="Klenk H."/>
        </authorList>
    </citation>
    <scope>NUCLEOTIDE SEQUENCE [LARGE SCALE GENOMIC DNA]</scope>
    <source>
        <strain evidence="18">DSM 12680 / TGB-C1</strain>
    </source>
</reference>
<sequence length="386" mass="43509">MKIRRYVADSLQEAVKQARLELGRDAMIIHTRKFKQGGFFGLFARPRIEITVALDEEVAQAASHDTLRAESKPVPMVSEDTFVAVNKELPEKADELLEELREMKQMMADLNHKLEEKDKLKGMPRSVQSLYKALVNNQVNEKLAFRIAQSVKQRIETEEGHHDEDMMGVCTEVLGSMFKKPKPIEFNRGRPRVVAMIGPTGVGKTTTIAKLAANFALLERKRVGLVTIDTYRIAAVEQLKTYAEIIGVPLEVVFHPEGLETALAKHKDKDVIFIDTAGRSPRNEPHINELAEFLRVAEPDEILLVLSTNTPTLDLLEIYQRFNVVRIDKLVFTKVDECERFGQILNVAYKTKTGLAYITNGQNVPDDIMVPDPSYLAKMILGEVSV</sequence>
<evidence type="ECO:0000259" key="15">
    <source>
        <dbReference type="SMART" id="SM00382"/>
    </source>
</evidence>
<evidence type="ECO:0000256" key="7">
    <source>
        <dbReference type="ARBA" id="ARBA00022795"/>
    </source>
</evidence>
<dbReference type="eggNOG" id="COG1419">
    <property type="taxonomic scope" value="Bacteria"/>
</dbReference>
<dbReference type="Proteomes" id="UP000000378">
    <property type="component" value="Chromosome"/>
</dbReference>
<evidence type="ECO:0000256" key="4">
    <source>
        <dbReference type="ARBA" id="ARBA00022448"/>
    </source>
</evidence>
<dbReference type="GO" id="GO:0015031">
    <property type="term" value="P:protein transport"/>
    <property type="evidence" value="ECO:0007669"/>
    <property type="project" value="UniProtKB-KW"/>
</dbReference>
<feature type="domain" description="SRP54-type proteins GTP-binding" evidence="16">
    <location>
        <begin position="191"/>
        <end position="382"/>
    </location>
</feature>
<keyword evidence="6" id="KW-0547">Nucleotide-binding</keyword>
<dbReference type="InterPro" id="IPR000897">
    <property type="entry name" value="SRP54_GTPase_dom"/>
</dbReference>
<dbReference type="InterPro" id="IPR047040">
    <property type="entry name" value="FlhF__GTPase_dom"/>
</dbReference>
<proteinExistence type="inferred from homology"/>
<dbReference type="SMART" id="SM00962">
    <property type="entry name" value="SRP54"/>
    <property type="match status" value="1"/>
</dbReference>
<evidence type="ECO:0000259" key="16">
    <source>
        <dbReference type="SMART" id="SM00962"/>
    </source>
</evidence>